<sequence>MKLKSNIKQQTLLFFHSLTWKLLCVTVCLFFLFAGIVTRVWTQRMTSQASETASRDLYSIMQVSNNNFGTALKDINSVTALISSNMSFGLNSRIFNYLMNENEDDQLLLQYRRDAEDYIFSLCNFKSYLNGLAVSDLNGNTLSYGIFMNGKDLQAQPWFQELIQSDRDLLFVPPHYYDPAGGYPGDLVFSIARKIQHQGQVIGIVTADIKCSLLEDMFNVQNVNGYSMLILDPDTESVIFPLEEEKQILTAQELNLLTTSPHRKDGYFTTELGGRDCLVIEQNASITDWTVIGFVPYENILEDFMTTRAVVFRIALVCAVVFIITVTLFISIITRKLTRLSTAVSKIDSDQLELNITIQTKDEVGQLYRQITYMIGRIRELIEDIRKRENEKRNLEIKALQAQINPHFLYNTLNTIKFLATVQGAQNIQSVTQALSDMLHVNLSPRKYVTVAEETAYLKHYLEIQEYRFNGKFTSYFAVDDALNDYLIPKLLLQPLVENALLHGIAPVTRPGYLQIRIFQDKDLLYIRIKDNGKGLTQEEQNTLSHALDSDSSHIGIANIRSRLELMFGSRQSFTINSKPDLYTIVELSFPLFTAESAGDFT</sequence>
<evidence type="ECO:0000256" key="5">
    <source>
        <dbReference type="SAM" id="Coils"/>
    </source>
</evidence>
<dbReference type="Gene3D" id="3.30.565.10">
    <property type="entry name" value="Histidine kinase-like ATPase, C-terminal domain"/>
    <property type="match status" value="1"/>
</dbReference>
<evidence type="ECO:0000256" key="1">
    <source>
        <dbReference type="ARBA" id="ARBA00004370"/>
    </source>
</evidence>
<dbReference type="EMBL" id="JAHQCW010000050">
    <property type="protein sequence ID" value="MBU9739136.1"/>
    <property type="molecule type" value="Genomic_DNA"/>
</dbReference>
<dbReference type="InterPro" id="IPR050640">
    <property type="entry name" value="Bact_2-comp_sensor_kinase"/>
</dbReference>
<dbReference type="Pfam" id="PF06580">
    <property type="entry name" value="His_kinase"/>
    <property type="match status" value="1"/>
</dbReference>
<dbReference type="SUPFAM" id="SSF55874">
    <property type="entry name" value="ATPase domain of HSP90 chaperone/DNA topoisomerase II/histidine kinase"/>
    <property type="match status" value="1"/>
</dbReference>
<dbReference type="InterPro" id="IPR036890">
    <property type="entry name" value="HATPase_C_sf"/>
</dbReference>
<reference evidence="8" key="1">
    <citation type="submission" date="2021-06" db="EMBL/GenBank/DDBJ databases">
        <title>Description of novel taxa of the family Lachnospiraceae.</title>
        <authorList>
            <person name="Chaplin A.V."/>
            <person name="Sokolova S.R."/>
            <person name="Pikina A.P."/>
            <person name="Korzhanova M."/>
            <person name="Belova V."/>
            <person name="Korostin D."/>
            <person name="Efimov B.A."/>
        </authorList>
    </citation>
    <scope>NUCLEOTIDE SEQUENCE</scope>
    <source>
        <strain evidence="8">ASD5720</strain>
    </source>
</reference>
<keyword evidence="6" id="KW-1133">Transmembrane helix</keyword>
<dbReference type="Pfam" id="PF02518">
    <property type="entry name" value="HATPase_c"/>
    <property type="match status" value="1"/>
</dbReference>
<accession>A0A949K319</accession>
<keyword evidence="6" id="KW-0812">Transmembrane</keyword>
<evidence type="ECO:0000259" key="7">
    <source>
        <dbReference type="PROSITE" id="PS50885"/>
    </source>
</evidence>
<dbReference type="RefSeq" id="WP_238723054.1">
    <property type="nucleotide sequence ID" value="NZ_JAHQCW010000050.1"/>
</dbReference>
<evidence type="ECO:0000256" key="3">
    <source>
        <dbReference type="ARBA" id="ARBA00022679"/>
    </source>
</evidence>
<comment type="caution">
    <text evidence="8">The sequence shown here is derived from an EMBL/GenBank/DDBJ whole genome shotgun (WGS) entry which is preliminary data.</text>
</comment>
<proteinExistence type="predicted"/>
<organism evidence="8 9">
    <name type="scientific">Diplocloster agilis</name>
    <dbReference type="NCBI Taxonomy" id="2850323"/>
    <lineage>
        <taxon>Bacteria</taxon>
        <taxon>Bacillati</taxon>
        <taxon>Bacillota</taxon>
        <taxon>Clostridia</taxon>
        <taxon>Lachnospirales</taxon>
        <taxon>Lachnospiraceae</taxon>
        <taxon>Diplocloster</taxon>
    </lineage>
</organism>
<dbReference type="InterPro" id="IPR010559">
    <property type="entry name" value="Sig_transdc_His_kin_internal"/>
</dbReference>
<dbReference type="Gene3D" id="6.10.340.10">
    <property type="match status" value="1"/>
</dbReference>
<dbReference type="SUPFAM" id="SSF158472">
    <property type="entry name" value="HAMP domain-like"/>
    <property type="match status" value="1"/>
</dbReference>
<dbReference type="SMART" id="SM00387">
    <property type="entry name" value="HATPase_c"/>
    <property type="match status" value="1"/>
</dbReference>
<dbReference type="InterPro" id="IPR003660">
    <property type="entry name" value="HAMP_dom"/>
</dbReference>
<dbReference type="GO" id="GO:0000155">
    <property type="term" value="F:phosphorelay sensor kinase activity"/>
    <property type="evidence" value="ECO:0007669"/>
    <property type="project" value="InterPro"/>
</dbReference>
<dbReference type="SMART" id="SM00304">
    <property type="entry name" value="HAMP"/>
    <property type="match status" value="1"/>
</dbReference>
<keyword evidence="2" id="KW-0597">Phosphoprotein</keyword>
<evidence type="ECO:0000256" key="6">
    <source>
        <dbReference type="SAM" id="Phobius"/>
    </source>
</evidence>
<dbReference type="Proteomes" id="UP000712157">
    <property type="component" value="Unassembled WGS sequence"/>
</dbReference>
<dbReference type="AlphaFoldDB" id="A0A949K319"/>
<name>A0A949K319_9FIRM</name>
<dbReference type="InterPro" id="IPR003594">
    <property type="entry name" value="HATPase_dom"/>
</dbReference>
<comment type="subcellular location">
    <subcellularLocation>
        <location evidence="1">Membrane</location>
    </subcellularLocation>
</comment>
<dbReference type="PANTHER" id="PTHR34220">
    <property type="entry name" value="SENSOR HISTIDINE KINASE YPDA"/>
    <property type="match status" value="1"/>
</dbReference>
<dbReference type="PANTHER" id="PTHR34220:SF7">
    <property type="entry name" value="SENSOR HISTIDINE KINASE YPDA"/>
    <property type="match status" value="1"/>
</dbReference>
<dbReference type="GO" id="GO:0016020">
    <property type="term" value="C:membrane"/>
    <property type="evidence" value="ECO:0007669"/>
    <property type="project" value="UniProtKB-SubCell"/>
</dbReference>
<keyword evidence="5" id="KW-0175">Coiled coil</keyword>
<feature type="transmembrane region" description="Helical" evidence="6">
    <location>
        <begin position="20"/>
        <end position="41"/>
    </location>
</feature>
<protein>
    <submittedName>
        <fullName evidence="8">Sensor histidine kinase</fullName>
    </submittedName>
</protein>
<evidence type="ECO:0000313" key="8">
    <source>
        <dbReference type="EMBL" id="MBU9739136.1"/>
    </source>
</evidence>
<keyword evidence="6" id="KW-0472">Membrane</keyword>
<feature type="transmembrane region" description="Helical" evidence="6">
    <location>
        <begin position="310"/>
        <end position="333"/>
    </location>
</feature>
<gene>
    <name evidence="8" type="ORF">KTH89_21595</name>
</gene>
<dbReference type="Gene3D" id="3.30.450.20">
    <property type="entry name" value="PAS domain"/>
    <property type="match status" value="2"/>
</dbReference>
<evidence type="ECO:0000256" key="2">
    <source>
        <dbReference type="ARBA" id="ARBA00022553"/>
    </source>
</evidence>
<feature type="coiled-coil region" evidence="5">
    <location>
        <begin position="378"/>
        <end position="405"/>
    </location>
</feature>
<keyword evidence="9" id="KW-1185">Reference proteome</keyword>
<keyword evidence="4 8" id="KW-0418">Kinase</keyword>
<dbReference type="CDD" id="cd06225">
    <property type="entry name" value="HAMP"/>
    <property type="match status" value="1"/>
</dbReference>
<feature type="domain" description="HAMP" evidence="7">
    <location>
        <begin position="331"/>
        <end position="383"/>
    </location>
</feature>
<dbReference type="Pfam" id="PF00672">
    <property type="entry name" value="HAMP"/>
    <property type="match status" value="1"/>
</dbReference>
<evidence type="ECO:0000313" key="9">
    <source>
        <dbReference type="Proteomes" id="UP000712157"/>
    </source>
</evidence>
<dbReference type="PROSITE" id="PS50885">
    <property type="entry name" value="HAMP"/>
    <property type="match status" value="1"/>
</dbReference>
<evidence type="ECO:0000256" key="4">
    <source>
        <dbReference type="ARBA" id="ARBA00022777"/>
    </source>
</evidence>
<keyword evidence="3" id="KW-0808">Transferase</keyword>